<dbReference type="AlphaFoldDB" id="A0A1H7QU30"/>
<keyword evidence="4" id="KW-1185">Reference proteome</keyword>
<dbReference type="STRING" id="332977.SAMN05421740_106106"/>
<dbReference type="InterPro" id="IPR012577">
    <property type="entry name" value="NIPSNAP"/>
</dbReference>
<dbReference type="InterPro" id="IPR011008">
    <property type="entry name" value="Dimeric_a/b-barrel"/>
</dbReference>
<proteinExistence type="predicted"/>
<keyword evidence="1" id="KW-0732">Signal</keyword>
<feature type="chain" id="PRO_5011582257" evidence="1">
    <location>
        <begin position="22"/>
        <end position="260"/>
    </location>
</feature>
<dbReference type="Gene3D" id="3.30.70.100">
    <property type="match status" value="2"/>
</dbReference>
<dbReference type="SUPFAM" id="SSF54909">
    <property type="entry name" value="Dimeric alpha+beta barrel"/>
    <property type="match status" value="1"/>
</dbReference>
<evidence type="ECO:0000256" key="1">
    <source>
        <dbReference type="SAM" id="SignalP"/>
    </source>
</evidence>
<dbReference type="Proteomes" id="UP000198916">
    <property type="component" value="Unassembled WGS sequence"/>
</dbReference>
<evidence type="ECO:0000259" key="2">
    <source>
        <dbReference type="Pfam" id="PF07978"/>
    </source>
</evidence>
<dbReference type="Pfam" id="PF07978">
    <property type="entry name" value="NIPSNAP"/>
    <property type="match status" value="1"/>
</dbReference>
<evidence type="ECO:0000313" key="3">
    <source>
        <dbReference type="EMBL" id="SEL51389.1"/>
    </source>
</evidence>
<dbReference type="RefSeq" id="WP_090606653.1">
    <property type="nucleotide sequence ID" value="NZ_FNZR01000006.1"/>
</dbReference>
<dbReference type="OrthoDB" id="192769at2"/>
<protein>
    <submittedName>
        <fullName evidence="3">NIPSNAP protein</fullName>
    </submittedName>
</protein>
<dbReference type="EMBL" id="FNZR01000006">
    <property type="protein sequence ID" value="SEL51389.1"/>
    <property type="molecule type" value="Genomic_DNA"/>
</dbReference>
<feature type="signal peptide" evidence="1">
    <location>
        <begin position="1"/>
        <end position="21"/>
    </location>
</feature>
<evidence type="ECO:0000313" key="4">
    <source>
        <dbReference type="Proteomes" id="UP000198916"/>
    </source>
</evidence>
<reference evidence="4" key="1">
    <citation type="submission" date="2016-10" db="EMBL/GenBank/DDBJ databases">
        <authorList>
            <person name="Varghese N."/>
            <person name="Submissions S."/>
        </authorList>
    </citation>
    <scope>NUCLEOTIDE SEQUENCE [LARGE SCALE GENOMIC DNA]</scope>
    <source>
        <strain evidence="4">Jip14</strain>
    </source>
</reference>
<name>A0A1H7QU30_9SPHI</name>
<organism evidence="3 4">
    <name type="scientific">Parapedobacter koreensis</name>
    <dbReference type="NCBI Taxonomy" id="332977"/>
    <lineage>
        <taxon>Bacteria</taxon>
        <taxon>Pseudomonadati</taxon>
        <taxon>Bacteroidota</taxon>
        <taxon>Sphingobacteriia</taxon>
        <taxon>Sphingobacteriales</taxon>
        <taxon>Sphingobacteriaceae</taxon>
        <taxon>Parapedobacter</taxon>
    </lineage>
</organism>
<feature type="domain" description="NIPSNAP" evidence="2">
    <location>
        <begin position="155"/>
        <end position="258"/>
    </location>
</feature>
<gene>
    <name evidence="3" type="ORF">SAMN05421740_106106</name>
</gene>
<accession>A0A1H7QU30</accession>
<sequence length="260" mass="29688">MRTKTLLIIAALAFLSYAAGAANRDFYQLKIYHLKTAQQVAQLDDFLEKAYLPALHRAGISKVGVFKPIADATADAANESLIYVFVPFKAYKQFAGLDATLQHDQAYQEAGKAYLLAPYDNPPYDRMETILLNAFEGSLHFEAPNLTSPKSERVYELRSYEGATEAYYRNKVEMFNKGDEVGLFKRLGFNAVFYGEVIAGSRMPNLMYLTTFENKQARDEHWEAFSKDAYWKELSAKPEYQHNVSRNQQIFLYPADYSDL</sequence>